<dbReference type="EMBL" id="BK014652">
    <property type="protein sequence ID" value="DAD66017.1"/>
    <property type="molecule type" value="Genomic_DNA"/>
</dbReference>
<accession>A0A8S5L7Z3</accession>
<reference evidence="1" key="1">
    <citation type="journal article" date="2021" name="Proc. Natl. Acad. Sci. U.S.A.">
        <title>A Catalog of Tens of Thousands of Viruses from Human Metagenomes Reveals Hidden Associations with Chronic Diseases.</title>
        <authorList>
            <person name="Tisza M.J."/>
            <person name="Buck C.B."/>
        </authorList>
    </citation>
    <scope>NUCLEOTIDE SEQUENCE</scope>
    <source>
        <strain evidence="1">CtKHS5</strain>
    </source>
</reference>
<sequence>MARIIIETDGGERFCPDEVARLQVYADGAALVVFKDPYGLACDISQTELTPTDRLTLAIAARELADFLQLYLNKNAEDEK</sequence>
<name>A0A8S5L7Z3_9CAUD</name>
<organism evidence="1">
    <name type="scientific">Myoviridae sp. ctKHS5</name>
    <dbReference type="NCBI Taxonomy" id="2823541"/>
    <lineage>
        <taxon>Viruses</taxon>
        <taxon>Duplodnaviria</taxon>
        <taxon>Heunggongvirae</taxon>
        <taxon>Uroviricota</taxon>
        <taxon>Caudoviricetes</taxon>
    </lineage>
</organism>
<proteinExistence type="predicted"/>
<protein>
    <submittedName>
        <fullName evidence="1">Uncharacterized protein</fullName>
    </submittedName>
</protein>
<evidence type="ECO:0000313" key="1">
    <source>
        <dbReference type="EMBL" id="DAD66017.1"/>
    </source>
</evidence>